<sequence length="225" mass="25799">MSRRKGLTQKQLQEEADKIMAEDNDEVLACTSEEIPESYSDSGSSYAPSLPNSSSAEDLNSSDESVNNEDTAEEDVEEEVERNPDGGPNENDDEIQRYVFSVSVYDLELLLDEPRVKNQNYLEHTVTQYSQEEFFEHVRLSRGTVNGLVERFEASQYYNSQEGQHATISALHQVLIYLWYIGHQTCSFRDVGDRFNITISSVHKIIHRMTYFLSNLSPDVIKWPN</sequence>
<evidence type="ECO:0000313" key="3">
    <source>
        <dbReference type="Proteomes" id="UP001652700"/>
    </source>
</evidence>
<evidence type="ECO:0008006" key="4">
    <source>
        <dbReference type="Google" id="ProtNLM"/>
    </source>
</evidence>
<accession>A0ABM5IWX8</accession>
<evidence type="ECO:0000313" key="2">
    <source>
        <dbReference type="EnsemblMetazoa" id="XP_028146125.2"/>
    </source>
</evidence>
<organism evidence="2 3">
    <name type="scientific">Diabrotica virgifera virgifera</name>
    <name type="common">western corn rootworm</name>
    <dbReference type="NCBI Taxonomy" id="50390"/>
    <lineage>
        <taxon>Eukaryota</taxon>
        <taxon>Metazoa</taxon>
        <taxon>Ecdysozoa</taxon>
        <taxon>Arthropoda</taxon>
        <taxon>Hexapoda</taxon>
        <taxon>Insecta</taxon>
        <taxon>Pterygota</taxon>
        <taxon>Neoptera</taxon>
        <taxon>Endopterygota</taxon>
        <taxon>Coleoptera</taxon>
        <taxon>Polyphaga</taxon>
        <taxon>Cucujiformia</taxon>
        <taxon>Chrysomeloidea</taxon>
        <taxon>Chrysomelidae</taxon>
        <taxon>Galerucinae</taxon>
        <taxon>Diabroticina</taxon>
        <taxon>Diabroticites</taxon>
        <taxon>Diabrotica</taxon>
    </lineage>
</organism>
<dbReference type="Proteomes" id="UP001652700">
    <property type="component" value="Unplaced"/>
</dbReference>
<dbReference type="GeneID" id="114339658"/>
<protein>
    <recommendedName>
        <fullName evidence="4">Nuclease HARBI1</fullName>
    </recommendedName>
</protein>
<dbReference type="EnsemblMetazoa" id="XM_028290324.2">
    <property type="protein sequence ID" value="XP_028146125.2"/>
    <property type="gene ID" value="LOC114339658"/>
</dbReference>
<dbReference type="RefSeq" id="XP_028146125.2">
    <property type="nucleotide sequence ID" value="XM_028290324.2"/>
</dbReference>
<keyword evidence="3" id="KW-1185">Reference proteome</keyword>
<name>A0ABM5IWX8_DIAVI</name>
<proteinExistence type="predicted"/>
<evidence type="ECO:0000256" key="1">
    <source>
        <dbReference type="SAM" id="MobiDB-lite"/>
    </source>
</evidence>
<feature type="region of interest" description="Disordered" evidence="1">
    <location>
        <begin position="1"/>
        <end position="95"/>
    </location>
</feature>
<feature type="compositionally biased region" description="Basic and acidic residues" evidence="1">
    <location>
        <begin position="12"/>
        <end position="21"/>
    </location>
</feature>
<reference evidence="2" key="1">
    <citation type="submission" date="2025-05" db="UniProtKB">
        <authorList>
            <consortium name="EnsemblMetazoa"/>
        </authorList>
    </citation>
    <scope>IDENTIFICATION</scope>
</reference>
<feature type="compositionally biased region" description="Acidic residues" evidence="1">
    <location>
        <begin position="66"/>
        <end position="80"/>
    </location>
</feature>
<feature type="compositionally biased region" description="Low complexity" evidence="1">
    <location>
        <begin position="38"/>
        <end position="56"/>
    </location>
</feature>